<dbReference type="Proteomes" id="UP000708208">
    <property type="component" value="Unassembled WGS sequence"/>
</dbReference>
<organism evidence="3 4">
    <name type="scientific">Allacma fusca</name>
    <dbReference type="NCBI Taxonomy" id="39272"/>
    <lineage>
        <taxon>Eukaryota</taxon>
        <taxon>Metazoa</taxon>
        <taxon>Ecdysozoa</taxon>
        <taxon>Arthropoda</taxon>
        <taxon>Hexapoda</taxon>
        <taxon>Collembola</taxon>
        <taxon>Symphypleona</taxon>
        <taxon>Sminthuridae</taxon>
        <taxon>Allacma</taxon>
    </lineage>
</organism>
<sequence length="394" mass="45384">MNQPDMEDSLCYVQSIGGEVEIENMEPGNGTAENSLMTGEEDIYGDLDTLVFSSASKNKVKSREVLESRLTAAVKEISELKERITKLSTENLNLMNNFSSLLKTAREDKEKNIFTLRELRNQLRHVTNLNIQRSSLSREEVDKIHAYCNEVEGQLQSQISLQVIRQALDAAKREHLETNKSVYKRKWSKQFKFDNMSIYLCKEQVPFDRLERVTFPPQNLPASSQVSKVTDSQVLSELPEKKSKETEENSLRIAAPGDVTKDKNTGNVPEAHRKEKLSEDMILHNQNPEGSKTNLANGRRRNSREESDKSVSHKPYDDGNRKLSTASRQSCHRDLSQPRVSERLGNYRRKSRSKSKEPPIPSRSRSKRPRRTRSRSPSPDRRTRHTTNSYRRRR</sequence>
<evidence type="ECO:0000313" key="4">
    <source>
        <dbReference type="Proteomes" id="UP000708208"/>
    </source>
</evidence>
<gene>
    <name evidence="3" type="ORF">AFUS01_LOCUS47329</name>
</gene>
<reference evidence="3" key="1">
    <citation type="submission" date="2021-06" db="EMBL/GenBank/DDBJ databases">
        <authorList>
            <person name="Hodson N. C."/>
            <person name="Mongue J. A."/>
            <person name="Jaron S. K."/>
        </authorList>
    </citation>
    <scope>NUCLEOTIDE SEQUENCE</scope>
</reference>
<comment type="caution">
    <text evidence="3">The sequence shown here is derived from an EMBL/GenBank/DDBJ whole genome shotgun (WGS) entry which is preliminary data.</text>
</comment>
<feature type="compositionally biased region" description="Basic residues" evidence="2">
    <location>
        <begin position="364"/>
        <end position="374"/>
    </location>
</feature>
<feature type="compositionally biased region" description="Basic and acidic residues" evidence="2">
    <location>
        <begin position="238"/>
        <end position="250"/>
    </location>
</feature>
<keyword evidence="4" id="KW-1185">Reference proteome</keyword>
<feature type="coiled-coil region" evidence="1">
    <location>
        <begin position="63"/>
        <end position="97"/>
    </location>
</feature>
<feature type="compositionally biased region" description="Basic and acidic residues" evidence="2">
    <location>
        <begin position="331"/>
        <end position="342"/>
    </location>
</feature>
<feature type="compositionally biased region" description="Basic residues" evidence="2">
    <location>
        <begin position="382"/>
        <end position="394"/>
    </location>
</feature>
<accession>A0A8J2PUX9</accession>
<dbReference type="OrthoDB" id="1938039at2759"/>
<feature type="compositionally biased region" description="Polar residues" evidence="2">
    <location>
        <begin position="216"/>
        <end position="235"/>
    </location>
</feature>
<feature type="compositionally biased region" description="Basic and acidic residues" evidence="2">
    <location>
        <begin position="303"/>
        <end position="321"/>
    </location>
</feature>
<feature type="compositionally biased region" description="Basic and acidic residues" evidence="2">
    <location>
        <begin position="259"/>
        <end position="282"/>
    </location>
</feature>
<evidence type="ECO:0000256" key="1">
    <source>
        <dbReference type="SAM" id="Coils"/>
    </source>
</evidence>
<feature type="region of interest" description="Disordered" evidence="2">
    <location>
        <begin position="216"/>
        <end position="394"/>
    </location>
</feature>
<dbReference type="AlphaFoldDB" id="A0A8J2PUX9"/>
<keyword evidence="1" id="KW-0175">Coiled coil</keyword>
<name>A0A8J2PUX9_9HEXA</name>
<evidence type="ECO:0000313" key="3">
    <source>
        <dbReference type="EMBL" id="CAG7838350.1"/>
    </source>
</evidence>
<dbReference type="EMBL" id="CAJVCH010571718">
    <property type="protein sequence ID" value="CAG7838350.1"/>
    <property type="molecule type" value="Genomic_DNA"/>
</dbReference>
<feature type="compositionally biased region" description="Polar residues" evidence="2">
    <location>
        <begin position="284"/>
        <end position="296"/>
    </location>
</feature>
<evidence type="ECO:0000256" key="2">
    <source>
        <dbReference type="SAM" id="MobiDB-lite"/>
    </source>
</evidence>
<protein>
    <submittedName>
        <fullName evidence="3">Uncharacterized protein</fullName>
    </submittedName>
</protein>
<proteinExistence type="predicted"/>